<feature type="domain" description="Lipid/polyisoprenoid-binding YceI-like" evidence="2">
    <location>
        <begin position="22"/>
        <end position="179"/>
    </location>
</feature>
<dbReference type="PANTHER" id="PTHR34406:SF1">
    <property type="entry name" value="PROTEIN YCEI"/>
    <property type="match status" value="1"/>
</dbReference>
<evidence type="ECO:0000259" key="2">
    <source>
        <dbReference type="SMART" id="SM00867"/>
    </source>
</evidence>
<reference evidence="3 4" key="1">
    <citation type="submission" date="2019-07" db="EMBL/GenBank/DDBJ databases">
        <title>Whole genome shotgun sequence of Deinococcus cellulosilyticus NBRC 106333.</title>
        <authorList>
            <person name="Hosoyama A."/>
            <person name="Uohara A."/>
            <person name="Ohji S."/>
            <person name="Ichikawa N."/>
        </authorList>
    </citation>
    <scope>NUCLEOTIDE SEQUENCE [LARGE SCALE GENOMIC DNA]</scope>
    <source>
        <strain evidence="3 4">NBRC 106333</strain>
    </source>
</reference>
<keyword evidence="4" id="KW-1185">Reference proteome</keyword>
<dbReference type="InterPro" id="IPR036761">
    <property type="entry name" value="TTHA0802/YceI-like_sf"/>
</dbReference>
<sequence length="181" mass="19960">MLLKRLPLMVLLSGMGFASPLQYTITGQPAANFNFRVTLIPVPGSTSKVQADLKFDPTDLQKVTGSVRVDLRHLDTGISLRDDHARNFLEVASHPRAEFKISRITGIKKLISGQELQGFAEGSFLLKGILRPLKAPIKIRFDGKTVQVSTHFDVVLKDHGIQVPGADDATDVMVMFNLKPR</sequence>
<dbReference type="PANTHER" id="PTHR34406">
    <property type="entry name" value="PROTEIN YCEI"/>
    <property type="match status" value="1"/>
</dbReference>
<dbReference type="SUPFAM" id="SSF101874">
    <property type="entry name" value="YceI-like"/>
    <property type="match status" value="1"/>
</dbReference>
<proteinExistence type="predicted"/>
<comment type="caution">
    <text evidence="3">The sequence shown here is derived from an EMBL/GenBank/DDBJ whole genome shotgun (WGS) entry which is preliminary data.</text>
</comment>
<evidence type="ECO:0000313" key="3">
    <source>
        <dbReference type="EMBL" id="GEM48941.1"/>
    </source>
</evidence>
<evidence type="ECO:0000256" key="1">
    <source>
        <dbReference type="SAM" id="SignalP"/>
    </source>
</evidence>
<organism evidence="3 4">
    <name type="scientific">Deinococcus cellulosilyticus (strain DSM 18568 / NBRC 106333 / KACC 11606 / 5516J-15)</name>
    <dbReference type="NCBI Taxonomy" id="1223518"/>
    <lineage>
        <taxon>Bacteria</taxon>
        <taxon>Thermotogati</taxon>
        <taxon>Deinococcota</taxon>
        <taxon>Deinococci</taxon>
        <taxon>Deinococcales</taxon>
        <taxon>Deinococcaceae</taxon>
        <taxon>Deinococcus</taxon>
    </lineage>
</organism>
<dbReference type="Proteomes" id="UP000321306">
    <property type="component" value="Unassembled WGS sequence"/>
</dbReference>
<dbReference type="SMART" id="SM00867">
    <property type="entry name" value="YceI"/>
    <property type="match status" value="1"/>
</dbReference>
<dbReference type="EMBL" id="BJXB01000026">
    <property type="protein sequence ID" value="GEM48941.1"/>
    <property type="molecule type" value="Genomic_DNA"/>
</dbReference>
<evidence type="ECO:0000313" key="4">
    <source>
        <dbReference type="Proteomes" id="UP000321306"/>
    </source>
</evidence>
<feature type="chain" id="PRO_5022070933" description="Lipid/polyisoprenoid-binding YceI-like domain-containing protein" evidence="1">
    <location>
        <begin position="19"/>
        <end position="181"/>
    </location>
</feature>
<protein>
    <recommendedName>
        <fullName evidence="2">Lipid/polyisoprenoid-binding YceI-like domain-containing protein</fullName>
    </recommendedName>
</protein>
<dbReference type="AlphaFoldDB" id="A0A511N973"/>
<dbReference type="InterPro" id="IPR007372">
    <property type="entry name" value="Lipid/polyisoprenoid-bd_YceI"/>
</dbReference>
<keyword evidence="1" id="KW-0732">Signal</keyword>
<gene>
    <name evidence="3" type="ORF">DC3_45760</name>
</gene>
<dbReference type="Pfam" id="PF04264">
    <property type="entry name" value="YceI"/>
    <property type="match status" value="1"/>
</dbReference>
<dbReference type="Gene3D" id="2.40.128.110">
    <property type="entry name" value="Lipid/polyisoprenoid-binding, YceI-like"/>
    <property type="match status" value="1"/>
</dbReference>
<name>A0A511N973_DEIC1</name>
<feature type="signal peptide" evidence="1">
    <location>
        <begin position="1"/>
        <end position="18"/>
    </location>
</feature>
<accession>A0A511N973</accession>